<evidence type="ECO:0000259" key="2">
    <source>
        <dbReference type="PROSITE" id="PS50943"/>
    </source>
</evidence>
<evidence type="ECO:0000256" key="1">
    <source>
        <dbReference type="SAM" id="MobiDB-lite"/>
    </source>
</evidence>
<dbReference type="InterPro" id="IPR001387">
    <property type="entry name" value="Cro/C1-type_HTH"/>
</dbReference>
<proteinExistence type="predicted"/>
<accession>A0ABT7TG98</accession>
<dbReference type="SUPFAM" id="SSF47413">
    <property type="entry name" value="lambda repressor-like DNA-binding domains"/>
    <property type="match status" value="1"/>
</dbReference>
<dbReference type="Proteomes" id="UP001235720">
    <property type="component" value="Unassembled WGS sequence"/>
</dbReference>
<sequence>MVRLPLSPDELERGRRLGALLRMARGDRSILDVALAAGISPETLRKIETGRIATPSFASIAAVAGVVGLSLDTLWAEVHPSTSEGPWGRDAPGARVGAVRS</sequence>
<feature type="region of interest" description="Disordered" evidence="1">
    <location>
        <begin position="80"/>
        <end position="101"/>
    </location>
</feature>
<dbReference type="Pfam" id="PF13560">
    <property type="entry name" value="HTH_31"/>
    <property type="match status" value="1"/>
</dbReference>
<dbReference type="RefSeq" id="WP_289470233.1">
    <property type="nucleotide sequence ID" value="NZ_JAUCMM010000005.1"/>
</dbReference>
<dbReference type="Gene3D" id="1.10.260.40">
    <property type="entry name" value="lambda repressor-like DNA-binding domains"/>
    <property type="match status" value="1"/>
</dbReference>
<dbReference type="SMART" id="SM00530">
    <property type="entry name" value="HTH_XRE"/>
    <property type="match status" value="1"/>
</dbReference>
<dbReference type="InterPro" id="IPR010982">
    <property type="entry name" value="Lambda_DNA-bd_dom_sf"/>
</dbReference>
<keyword evidence="4" id="KW-1185">Reference proteome</keyword>
<reference evidence="3 4" key="1">
    <citation type="submission" date="2023-06" db="EMBL/GenBank/DDBJ databases">
        <authorList>
            <person name="Feng G."/>
            <person name="Li J."/>
            <person name="Zhu H."/>
        </authorList>
    </citation>
    <scope>NUCLEOTIDE SEQUENCE [LARGE SCALE GENOMIC DNA]</scope>
    <source>
        <strain evidence="3 4">RHCJP20</strain>
    </source>
</reference>
<gene>
    <name evidence="3" type="ORF">QUG98_09060</name>
</gene>
<dbReference type="CDD" id="cd00093">
    <property type="entry name" value="HTH_XRE"/>
    <property type="match status" value="1"/>
</dbReference>
<dbReference type="EMBL" id="JAUCMM010000005">
    <property type="protein sequence ID" value="MDM7888603.1"/>
    <property type="molecule type" value="Genomic_DNA"/>
</dbReference>
<dbReference type="PROSITE" id="PS50943">
    <property type="entry name" value="HTH_CROC1"/>
    <property type="match status" value="1"/>
</dbReference>
<feature type="domain" description="HTH cro/C1-type" evidence="2">
    <location>
        <begin position="32"/>
        <end position="74"/>
    </location>
</feature>
<name>A0ABT7TG98_9MICO</name>
<evidence type="ECO:0000313" key="4">
    <source>
        <dbReference type="Proteomes" id="UP001235720"/>
    </source>
</evidence>
<comment type="caution">
    <text evidence="3">The sequence shown here is derived from an EMBL/GenBank/DDBJ whole genome shotgun (WGS) entry which is preliminary data.</text>
</comment>
<evidence type="ECO:0000313" key="3">
    <source>
        <dbReference type="EMBL" id="MDM7888603.1"/>
    </source>
</evidence>
<protein>
    <submittedName>
        <fullName evidence="3">Helix-turn-helix transcriptional regulator</fullName>
    </submittedName>
</protein>
<organism evidence="3 4">
    <name type="scientific">Curtobacterium subtropicum</name>
    <dbReference type="NCBI Taxonomy" id="3055138"/>
    <lineage>
        <taxon>Bacteria</taxon>
        <taxon>Bacillati</taxon>
        <taxon>Actinomycetota</taxon>
        <taxon>Actinomycetes</taxon>
        <taxon>Micrococcales</taxon>
        <taxon>Microbacteriaceae</taxon>
        <taxon>Curtobacterium</taxon>
    </lineage>
</organism>